<feature type="region of interest" description="Disordered" evidence="1">
    <location>
        <begin position="1"/>
        <end position="37"/>
    </location>
</feature>
<keyword evidence="2" id="KW-0808">Transferase</keyword>
<evidence type="ECO:0000313" key="2">
    <source>
        <dbReference type="EMBL" id="KAJ6837298.1"/>
    </source>
</evidence>
<comment type="caution">
    <text evidence="2">The sequence shown here is derived from an EMBL/GenBank/DDBJ whole genome shotgun (WGS) entry which is preliminary data.</text>
</comment>
<sequence>MQKPQQQKQSQQQPHHLLPKLSFPPHNPTTTSVQSAPGRGLAVGLPSSASSTSFLFIFNINTTISMQSHHHLHLHAKPITTPLSWPEPRQPPAFSSNTPARRPPTAAPYYPSATSITTSISMQSRSPPPSHGLSPDNRRPPPPTPPHVGPQLPHVATPRVVAQPRAPPCTRCRQQQCNSAAAVRGRARVQAPPPAPPPSWPAGKTPHAGRTLRRLPLAANVLRDAPSRRFLRFERDPVDAREF</sequence>
<reference evidence="2" key="2">
    <citation type="submission" date="2023-04" db="EMBL/GenBank/DDBJ databases">
        <authorList>
            <person name="Bruccoleri R.E."/>
            <person name="Oakeley E.J."/>
            <person name="Faust A.-M."/>
            <person name="Dessus-Babus S."/>
            <person name="Altorfer M."/>
            <person name="Burckhardt D."/>
            <person name="Oertli M."/>
            <person name="Naumann U."/>
            <person name="Petersen F."/>
            <person name="Wong J."/>
        </authorList>
    </citation>
    <scope>NUCLEOTIDE SEQUENCE</scope>
    <source>
        <strain evidence="2">GSM-AAB239-AS_SAM_17_03QT</strain>
        <tissue evidence="2">Leaf</tissue>
    </source>
</reference>
<dbReference type="AlphaFoldDB" id="A0AAX6H9G6"/>
<feature type="region of interest" description="Disordered" evidence="1">
    <location>
        <begin position="82"/>
        <end position="153"/>
    </location>
</feature>
<keyword evidence="3" id="KW-1185">Reference proteome</keyword>
<reference evidence="2" key="1">
    <citation type="journal article" date="2023" name="GigaByte">
        <title>Genome assembly of the bearded iris, Iris pallida Lam.</title>
        <authorList>
            <person name="Bruccoleri R.E."/>
            <person name="Oakeley E.J."/>
            <person name="Faust A.M.E."/>
            <person name="Altorfer M."/>
            <person name="Dessus-Babus S."/>
            <person name="Burckhardt D."/>
            <person name="Oertli M."/>
            <person name="Naumann U."/>
            <person name="Petersen F."/>
            <person name="Wong J."/>
        </authorList>
    </citation>
    <scope>NUCLEOTIDE SEQUENCE</scope>
    <source>
        <strain evidence="2">GSM-AAB239-AS_SAM_17_03QT</strain>
    </source>
</reference>
<feature type="compositionally biased region" description="Low complexity" evidence="1">
    <location>
        <begin position="1"/>
        <end position="21"/>
    </location>
</feature>
<name>A0AAX6H9G6_IRIPA</name>
<dbReference type="GO" id="GO:0016301">
    <property type="term" value="F:kinase activity"/>
    <property type="evidence" value="ECO:0007669"/>
    <property type="project" value="UniProtKB-KW"/>
</dbReference>
<dbReference type="Proteomes" id="UP001140949">
    <property type="component" value="Unassembled WGS sequence"/>
</dbReference>
<protein>
    <submittedName>
        <fullName evidence="2">Proline-rich receptor-like protein kinase PERK12</fullName>
    </submittedName>
</protein>
<feature type="compositionally biased region" description="Pro residues" evidence="1">
    <location>
        <begin position="191"/>
        <end position="200"/>
    </location>
</feature>
<accession>A0AAX6H9G6</accession>
<proteinExistence type="predicted"/>
<organism evidence="2 3">
    <name type="scientific">Iris pallida</name>
    <name type="common">Sweet iris</name>
    <dbReference type="NCBI Taxonomy" id="29817"/>
    <lineage>
        <taxon>Eukaryota</taxon>
        <taxon>Viridiplantae</taxon>
        <taxon>Streptophyta</taxon>
        <taxon>Embryophyta</taxon>
        <taxon>Tracheophyta</taxon>
        <taxon>Spermatophyta</taxon>
        <taxon>Magnoliopsida</taxon>
        <taxon>Liliopsida</taxon>
        <taxon>Asparagales</taxon>
        <taxon>Iridaceae</taxon>
        <taxon>Iridoideae</taxon>
        <taxon>Irideae</taxon>
        <taxon>Iris</taxon>
    </lineage>
</organism>
<evidence type="ECO:0000256" key="1">
    <source>
        <dbReference type="SAM" id="MobiDB-lite"/>
    </source>
</evidence>
<keyword evidence="2" id="KW-0418">Kinase</keyword>
<evidence type="ECO:0000313" key="3">
    <source>
        <dbReference type="Proteomes" id="UP001140949"/>
    </source>
</evidence>
<dbReference type="EMBL" id="JANAVB010011399">
    <property type="protein sequence ID" value="KAJ6837298.1"/>
    <property type="molecule type" value="Genomic_DNA"/>
</dbReference>
<feature type="compositionally biased region" description="Polar residues" evidence="1">
    <location>
        <begin position="116"/>
        <end position="125"/>
    </location>
</feature>
<feature type="region of interest" description="Disordered" evidence="1">
    <location>
        <begin position="184"/>
        <end position="210"/>
    </location>
</feature>
<gene>
    <name evidence="2" type="ORF">M6B38_122155</name>
</gene>
<keyword evidence="2" id="KW-0675">Receptor</keyword>